<dbReference type="Proteomes" id="UP000509126">
    <property type="component" value="Chromosome"/>
</dbReference>
<dbReference type="RefSeq" id="WP_174894462.1">
    <property type="nucleotide sequence ID" value="NZ_CP054803.1"/>
</dbReference>
<dbReference type="EMBL" id="CP054803">
    <property type="protein sequence ID" value="QKU21738.1"/>
    <property type="molecule type" value="Genomic_DNA"/>
</dbReference>
<name>A0A6N1MHX8_ACILW</name>
<gene>
    <name evidence="1" type="ORF">FOB19_10195</name>
</gene>
<protein>
    <submittedName>
        <fullName evidence="1">Uncharacterized protein</fullName>
    </submittedName>
</protein>
<evidence type="ECO:0000313" key="2">
    <source>
        <dbReference type="Proteomes" id="UP000509126"/>
    </source>
</evidence>
<reference evidence="1 2" key="1">
    <citation type="submission" date="2019-11" db="EMBL/GenBank/DDBJ databases">
        <title>FDA dAtabase for Regulatory Grade micrObial Sequences (FDA-ARGOS): Supporting development and validation of Infectious Disease Dx tests.</title>
        <authorList>
            <person name="Patel R."/>
            <person name="Rucinski S."/>
            <person name="Tallon L."/>
            <person name="Sadzewicz L."/>
            <person name="Vavikolanu K."/>
            <person name="Mehta A."/>
            <person name="Aluvathingal J."/>
            <person name="Nadendla S."/>
            <person name="Nandy P."/>
            <person name="Geyer C."/>
            <person name="Yan Y."/>
            <person name="Sichtig H."/>
        </authorList>
    </citation>
    <scope>NUCLEOTIDE SEQUENCE [LARGE SCALE GENOMIC DNA]</scope>
    <source>
        <strain evidence="1 2">FDAARGOS_557</strain>
    </source>
</reference>
<dbReference type="AlphaFoldDB" id="A0A6N1MHX8"/>
<sequence length="159" mass="18459">MTLQHIEAQKAARYVENYSEKQAQRRALDEMLKGYKGKITELPGPNFKPRPVHHHCEDPNEFCGLIKLSRVKNWFNAGTKNLSRRKMILKFVDMTEDQVLYITLPANEQSLSNREYRNIMNAMPLVEAEEQRLLADMTRPLLDRQPAVHQSAFDFGDVS</sequence>
<organism evidence="1 2">
    <name type="scientific">Acinetobacter lwoffii</name>
    <dbReference type="NCBI Taxonomy" id="28090"/>
    <lineage>
        <taxon>Bacteria</taxon>
        <taxon>Pseudomonadati</taxon>
        <taxon>Pseudomonadota</taxon>
        <taxon>Gammaproteobacteria</taxon>
        <taxon>Moraxellales</taxon>
        <taxon>Moraxellaceae</taxon>
        <taxon>Acinetobacter</taxon>
    </lineage>
</organism>
<accession>A0A6N1MHX8</accession>
<evidence type="ECO:0000313" key="1">
    <source>
        <dbReference type="EMBL" id="QKU21738.1"/>
    </source>
</evidence>
<proteinExistence type="predicted"/>